<dbReference type="AlphaFoldDB" id="A0A5C4MRQ7"/>
<proteinExistence type="predicted"/>
<gene>
    <name evidence="4" type="ORF">FHE65_08675</name>
    <name evidence="3" type="ORF">FHE65_10390</name>
</gene>
<keyword evidence="2" id="KW-1133">Transmembrane helix</keyword>
<sequence>MPSSTFLVGVAVFLVLLVLDRWRRQAALRRRTERGQSPRGGSSQDWLATRLVLETDPDTARAVVTTVAKATMSRPEGPDRWALLTEFDRHDATVRLDTREPGAATVAPLSAPDHDGAPDGSAWLDFRDRVVKAARKAGVPCRTEPSPSFVASARRAGKQTWVPRG</sequence>
<dbReference type="RefSeq" id="WP_139105715.1">
    <property type="nucleotide sequence ID" value="NZ_VDFR01000041.1"/>
</dbReference>
<evidence type="ECO:0000256" key="1">
    <source>
        <dbReference type="SAM" id="MobiDB-lite"/>
    </source>
</evidence>
<feature type="transmembrane region" description="Helical" evidence="2">
    <location>
        <begin position="6"/>
        <end position="22"/>
    </location>
</feature>
<dbReference type="EMBL" id="VDFR01000041">
    <property type="protein sequence ID" value="TNC47848.1"/>
    <property type="molecule type" value="Genomic_DNA"/>
</dbReference>
<keyword evidence="2" id="KW-0812">Transmembrane</keyword>
<evidence type="ECO:0000313" key="5">
    <source>
        <dbReference type="Proteomes" id="UP000306740"/>
    </source>
</evidence>
<name>A0A5C4MRQ7_9ACTN</name>
<accession>A0A5C4MRQ7</accession>
<evidence type="ECO:0000313" key="3">
    <source>
        <dbReference type="EMBL" id="TNC47027.1"/>
    </source>
</evidence>
<reference evidence="3 5" key="1">
    <citation type="submission" date="2019-05" db="EMBL/GenBank/DDBJ databases">
        <title>Mumia sp. nov., isolated from the intestinal contents of plateau pika (Ochotona curzoniae) in the Qinghai-Tibet plateau of China.</title>
        <authorList>
            <person name="Tian Z."/>
        </authorList>
    </citation>
    <scope>NUCLEOTIDE SEQUENCE [LARGE SCALE GENOMIC DNA]</scope>
    <source>
        <strain evidence="5">527</strain>
        <strain evidence="3">Z527</strain>
    </source>
</reference>
<evidence type="ECO:0000256" key="2">
    <source>
        <dbReference type="SAM" id="Phobius"/>
    </source>
</evidence>
<keyword evidence="2" id="KW-0472">Membrane</keyword>
<dbReference type="Proteomes" id="UP000306740">
    <property type="component" value="Unassembled WGS sequence"/>
</dbReference>
<feature type="region of interest" description="Disordered" evidence="1">
    <location>
        <begin position="138"/>
        <end position="165"/>
    </location>
</feature>
<comment type="caution">
    <text evidence="3">The sequence shown here is derived from an EMBL/GenBank/DDBJ whole genome shotgun (WGS) entry which is preliminary data.</text>
</comment>
<organism evidence="3 5">
    <name type="scientific">Mumia zhuanghuii</name>
    <dbReference type="NCBI Taxonomy" id="2585211"/>
    <lineage>
        <taxon>Bacteria</taxon>
        <taxon>Bacillati</taxon>
        <taxon>Actinomycetota</taxon>
        <taxon>Actinomycetes</taxon>
        <taxon>Propionibacteriales</taxon>
        <taxon>Nocardioidaceae</taxon>
        <taxon>Mumia</taxon>
    </lineage>
</organism>
<protein>
    <submittedName>
        <fullName evidence="3">Uncharacterized protein</fullName>
    </submittedName>
</protein>
<evidence type="ECO:0000313" key="4">
    <source>
        <dbReference type="EMBL" id="TNC47848.1"/>
    </source>
</evidence>
<dbReference type="EMBL" id="VDFR01000048">
    <property type="protein sequence ID" value="TNC47027.1"/>
    <property type="molecule type" value="Genomic_DNA"/>
</dbReference>
<dbReference type="OrthoDB" id="419058at2"/>